<evidence type="ECO:0000313" key="2">
    <source>
        <dbReference type="Proteomes" id="UP001362999"/>
    </source>
</evidence>
<dbReference type="Proteomes" id="UP001362999">
    <property type="component" value="Unassembled WGS sequence"/>
</dbReference>
<comment type="caution">
    <text evidence="1">The sequence shown here is derived from an EMBL/GenBank/DDBJ whole genome shotgun (WGS) entry which is preliminary data.</text>
</comment>
<reference evidence="1 2" key="1">
    <citation type="journal article" date="2024" name="J Genomics">
        <title>Draft genome sequencing and assembly of Favolaschia claudopus CIRM-BRFM 2984 isolated from oak limbs.</title>
        <authorList>
            <person name="Navarro D."/>
            <person name="Drula E."/>
            <person name="Chaduli D."/>
            <person name="Cazenave R."/>
            <person name="Ahrendt S."/>
            <person name="Wang J."/>
            <person name="Lipzen A."/>
            <person name="Daum C."/>
            <person name="Barry K."/>
            <person name="Grigoriev I.V."/>
            <person name="Favel A."/>
            <person name="Rosso M.N."/>
            <person name="Martin F."/>
        </authorList>
    </citation>
    <scope>NUCLEOTIDE SEQUENCE [LARGE SCALE GENOMIC DNA]</scope>
    <source>
        <strain evidence="1 2">CIRM-BRFM 2984</strain>
    </source>
</reference>
<dbReference type="Gene3D" id="1.20.1280.50">
    <property type="match status" value="1"/>
</dbReference>
<dbReference type="AlphaFoldDB" id="A0AAW0DAD8"/>
<evidence type="ECO:0000313" key="1">
    <source>
        <dbReference type="EMBL" id="KAK7048254.1"/>
    </source>
</evidence>
<organism evidence="1 2">
    <name type="scientific">Favolaschia claudopus</name>
    <dbReference type="NCBI Taxonomy" id="2862362"/>
    <lineage>
        <taxon>Eukaryota</taxon>
        <taxon>Fungi</taxon>
        <taxon>Dikarya</taxon>
        <taxon>Basidiomycota</taxon>
        <taxon>Agaricomycotina</taxon>
        <taxon>Agaricomycetes</taxon>
        <taxon>Agaricomycetidae</taxon>
        <taxon>Agaricales</taxon>
        <taxon>Marasmiineae</taxon>
        <taxon>Mycenaceae</taxon>
        <taxon>Favolaschia</taxon>
    </lineage>
</organism>
<sequence>MFGEYDSQGDVIMRDATHWQDALLLVADLAMDSLADKFSRCHLNEPPIHRVPDDVLYELFMSLAGHPCAESFYALVSLSHVCSNWRSIILHAPLLWRFVAMYFSGSCRDHSATIQSFLHRSRDQPITFACNFRRGLIHNWAAKRSLLPILGEHASRIRSLSFSADSLPILCSRHADLSSLSFPTLEYHTAAFKSDFQPGSYTILSRVHGLGFKFPQFIPTAFRSWPSWPSHLDITSLSFEYCSLKLEDIFLLVQMAQYTLQHLKLYFQTRQDCISQTHWLLMDGDIIELPKLTSMDIGFDDPLSLVPFLNRIEVPVLVSLRVLDFSFFPDPKLGRPSTALAQLPPFPLVLLPHYNSTQLPPSLEFFLDGLIDAITTPKLLTYDSEAEASRWGIQQITIHGMSADKLSRYEWLQRFVGRGSVGKVLCRDEAEPFPQLHIIMEDAASGR</sequence>
<proteinExistence type="predicted"/>
<dbReference type="InterPro" id="IPR036047">
    <property type="entry name" value="F-box-like_dom_sf"/>
</dbReference>
<accession>A0AAW0DAD8</accession>
<gene>
    <name evidence="1" type="ORF">R3P38DRAFT_3387719</name>
</gene>
<keyword evidence="2" id="KW-1185">Reference proteome</keyword>
<dbReference type="SUPFAM" id="SSF81383">
    <property type="entry name" value="F-box domain"/>
    <property type="match status" value="1"/>
</dbReference>
<protein>
    <submittedName>
        <fullName evidence="1">F-box domain-containing protein</fullName>
    </submittedName>
</protein>
<dbReference type="EMBL" id="JAWWNJ010000009">
    <property type="protein sequence ID" value="KAK7048254.1"/>
    <property type="molecule type" value="Genomic_DNA"/>
</dbReference>
<name>A0AAW0DAD8_9AGAR</name>